<feature type="region of interest" description="Disordered" evidence="1">
    <location>
        <begin position="461"/>
        <end position="486"/>
    </location>
</feature>
<evidence type="ECO:0000313" key="3">
    <source>
        <dbReference type="Proteomes" id="UP001388673"/>
    </source>
</evidence>
<accession>A0AAW0Z3U8</accession>
<sequence>MSHYEPCCKPCNDTTGISFTLERDPGGCYACPSCGREDYTVTSARAYVHVTAAGMIADEGGSSTSRQTEWEYLEHKFKQDAKSIMNHFLGIPDPRTSIIGIPGNDLLSGVEKWFEKMREVEREYYGRKNRLQNPNVKRLRYMIASAIKMSVQESVTIVINNRLTSIGIKRKGTWTPGFTKGDFNVPNVRLEVLFARANSSVEGSFTHLGDFQKLSALHRRFTKLLHNPFDPLESTLFDVLQMSQRLRQIVETPHEQRGSLLLTRPLWLTSHRDWNEHDFEFFAHLDWDKALRYAYQLYQMQRSVYLWGTHTSPAAAIALTIWAMQAVQASVMPQRHSIMQELGAPYGHKYWTAGERTREMQNLLIAWSTSIPDAGLPFPVIRLPPKGGLGDGLSGYNGDKRRPIPDNDIAATVAPVIAQHWRTILRARCRTRTDTMSIDNELWLSRKLFVISAACHDSPVASAVGDSQTRTKAKKKPSGVQSTRYKKKADEASLEVADFEPLRRIQAQAVSIPRTATSLSRSFSSRSSSAMGVDILHPSCAYAQGTKFVPPPEEPTVEDLLAVRDASSDEGSEHGSSEDEGPSGVALSAFQIGLAGATKAQTPFAFTIGPKGFSIETQDHANQSTVRNKAAFKPPVVRSITGMPSTSSLVSSASSIGSDSGAGSASEAERAIQPQQARLASPLSSQSGATVSRSQSPLHAFRSSSRGLSPASTSIITATVVNEQDDAHVGLLVREREEYVRFRPRVYVGSGQTVGTECEQYIWKWVRRQIQNGSMPAKITAEYLQSIGIRGDPRRIDLGPWVESNKSKWSPVESLLRAGIKPKEFPLQHIPHSVLCLSLTLNNYGKMSPNGGGGYAPIGQTIDDKQLDRELSMLFVAESGEDLASALLSEKESKAREQSYRRAKIWLGDDEMDVLSQYQRKKRPPPPATSFTDEKEDEELVEYDYEGEDNWNEDDDETDTVASTGYTSAATTPRASTLNLDDRDDRREARHDIHRLRSTIRHSGLRTKSGDQMEALVKAIGDGEDDNEDPRIAEAMLEGLNWSDMGFGMEMEMDGEEDGREGNVSDGETVSRKRKTGIGSEGGVGERPVKKSKKASDAATKRAGKRKTVDSKE</sequence>
<proteinExistence type="predicted"/>
<feature type="region of interest" description="Disordered" evidence="1">
    <location>
        <begin position="917"/>
        <end position="978"/>
    </location>
</feature>
<feature type="compositionally biased region" description="Low complexity" evidence="1">
    <location>
        <begin position="647"/>
        <end position="666"/>
    </location>
</feature>
<dbReference type="GeneID" id="92178037"/>
<dbReference type="Proteomes" id="UP001388673">
    <property type="component" value="Unassembled WGS sequence"/>
</dbReference>
<feature type="compositionally biased region" description="Polar residues" evidence="1">
    <location>
        <begin position="961"/>
        <end position="978"/>
    </location>
</feature>
<dbReference type="AlphaFoldDB" id="A0AAW0Z3U8"/>
<feature type="region of interest" description="Disordered" evidence="1">
    <location>
        <begin position="1050"/>
        <end position="1113"/>
    </location>
</feature>
<protein>
    <recommendedName>
        <fullName evidence="4">TFIIB-type domain-containing protein</fullName>
    </recommendedName>
</protein>
<evidence type="ECO:0008006" key="4">
    <source>
        <dbReference type="Google" id="ProtNLM"/>
    </source>
</evidence>
<feature type="compositionally biased region" description="Acidic residues" evidence="1">
    <location>
        <begin position="934"/>
        <end position="959"/>
    </location>
</feature>
<feature type="compositionally biased region" description="Polar residues" evidence="1">
    <location>
        <begin position="673"/>
        <end position="709"/>
    </location>
</feature>
<dbReference type="EMBL" id="JBCAWK010000002">
    <property type="protein sequence ID" value="KAK8865633.1"/>
    <property type="molecule type" value="Genomic_DNA"/>
</dbReference>
<organism evidence="2 3">
    <name type="scientific">Kwoniella newhampshirensis</name>
    <dbReference type="NCBI Taxonomy" id="1651941"/>
    <lineage>
        <taxon>Eukaryota</taxon>
        <taxon>Fungi</taxon>
        <taxon>Dikarya</taxon>
        <taxon>Basidiomycota</taxon>
        <taxon>Agaricomycotina</taxon>
        <taxon>Tremellomycetes</taxon>
        <taxon>Tremellales</taxon>
        <taxon>Cryptococcaceae</taxon>
        <taxon>Kwoniella</taxon>
    </lineage>
</organism>
<feature type="region of interest" description="Disordered" evidence="1">
    <location>
        <begin position="565"/>
        <end position="584"/>
    </location>
</feature>
<feature type="region of interest" description="Disordered" evidence="1">
    <location>
        <begin position="647"/>
        <end position="709"/>
    </location>
</feature>
<keyword evidence="3" id="KW-1185">Reference proteome</keyword>
<evidence type="ECO:0000313" key="2">
    <source>
        <dbReference type="EMBL" id="KAK8865633.1"/>
    </source>
</evidence>
<comment type="caution">
    <text evidence="2">The sequence shown here is derived from an EMBL/GenBank/DDBJ whole genome shotgun (WGS) entry which is preliminary data.</text>
</comment>
<gene>
    <name evidence="2" type="ORF">IAR55_000778</name>
</gene>
<dbReference type="KEGG" id="kne:92178037"/>
<name>A0AAW0Z3U8_9TREE</name>
<evidence type="ECO:0000256" key="1">
    <source>
        <dbReference type="SAM" id="MobiDB-lite"/>
    </source>
</evidence>
<dbReference type="RefSeq" id="XP_066805112.1">
    <property type="nucleotide sequence ID" value="XM_066943911.1"/>
</dbReference>
<reference evidence="2 3" key="1">
    <citation type="journal article" date="2024" name="bioRxiv">
        <title>Comparative genomics of Cryptococcus and Kwoniella reveals pathogenesis evolution and contrasting karyotype dynamics via intercentromeric recombination or chromosome fusion.</title>
        <authorList>
            <person name="Coelho M.A."/>
            <person name="David-Palma M."/>
            <person name="Shea T."/>
            <person name="Bowers K."/>
            <person name="McGinley-Smith S."/>
            <person name="Mohammad A.W."/>
            <person name="Gnirke A."/>
            <person name="Yurkov A.M."/>
            <person name="Nowrousian M."/>
            <person name="Sun S."/>
            <person name="Cuomo C.A."/>
            <person name="Heitman J."/>
        </authorList>
    </citation>
    <scope>NUCLEOTIDE SEQUENCE [LARGE SCALE GENOMIC DNA]</scope>
    <source>
        <strain evidence="2 3">CBS 13917</strain>
    </source>
</reference>